<dbReference type="Proteomes" id="UP001186974">
    <property type="component" value="Unassembled WGS sequence"/>
</dbReference>
<organism evidence="1 2">
    <name type="scientific">Coniosporium uncinatum</name>
    <dbReference type="NCBI Taxonomy" id="93489"/>
    <lineage>
        <taxon>Eukaryota</taxon>
        <taxon>Fungi</taxon>
        <taxon>Dikarya</taxon>
        <taxon>Ascomycota</taxon>
        <taxon>Pezizomycotina</taxon>
        <taxon>Dothideomycetes</taxon>
        <taxon>Dothideomycetes incertae sedis</taxon>
        <taxon>Coniosporium</taxon>
    </lineage>
</organism>
<reference evidence="1" key="1">
    <citation type="submission" date="2024-09" db="EMBL/GenBank/DDBJ databases">
        <title>Black Yeasts Isolated from many extreme environments.</title>
        <authorList>
            <person name="Coleine C."/>
            <person name="Stajich J.E."/>
            <person name="Selbmann L."/>
        </authorList>
    </citation>
    <scope>NUCLEOTIDE SEQUENCE</scope>
    <source>
        <strain evidence="1">CCFEE 5737</strain>
    </source>
</reference>
<accession>A0ACC3CUC6</accession>
<feature type="non-terminal residue" evidence="1">
    <location>
        <position position="104"/>
    </location>
</feature>
<proteinExistence type="predicted"/>
<comment type="caution">
    <text evidence="1">The sequence shown here is derived from an EMBL/GenBank/DDBJ whole genome shotgun (WGS) entry which is preliminary data.</text>
</comment>
<dbReference type="EMBL" id="JAWDJW010011272">
    <property type="protein sequence ID" value="KAK3044916.1"/>
    <property type="molecule type" value="Genomic_DNA"/>
</dbReference>
<sequence length="104" mass="11492">MRKKSQRFLFGDTVLIEADMFSQVILEDLAPRDDQEGQPRKVILVGRGLHNDIRRLAALGVFPLEMPNVAAILDTLSIASAVMPTETGRIGYSLQNLLSLLCPD</sequence>
<evidence type="ECO:0000313" key="1">
    <source>
        <dbReference type="EMBL" id="KAK3044916.1"/>
    </source>
</evidence>
<evidence type="ECO:0000313" key="2">
    <source>
        <dbReference type="Proteomes" id="UP001186974"/>
    </source>
</evidence>
<protein>
    <submittedName>
        <fullName evidence="1">Uncharacterized protein</fullName>
    </submittedName>
</protein>
<gene>
    <name evidence="1" type="ORF">LTS18_015050</name>
</gene>
<keyword evidence="2" id="KW-1185">Reference proteome</keyword>
<name>A0ACC3CUC6_9PEZI</name>